<accession>A0A2K3KSF2</accession>
<dbReference type="AlphaFoldDB" id="A0A2K3KSF2"/>
<reference evidence="1 2" key="2">
    <citation type="journal article" date="2017" name="Front. Plant Sci.">
        <title>Gene Classification and Mining of Molecular Markers Useful in Red Clover (Trifolium pratense) Breeding.</title>
        <authorList>
            <person name="Istvanek J."/>
            <person name="Dluhosova J."/>
            <person name="Dluhos P."/>
            <person name="Patkova L."/>
            <person name="Nedelnik J."/>
            <person name="Repkova J."/>
        </authorList>
    </citation>
    <scope>NUCLEOTIDE SEQUENCE [LARGE SCALE GENOMIC DNA]</scope>
    <source>
        <strain evidence="2">cv. Tatra</strain>
        <tissue evidence="1">Young leaves</tissue>
    </source>
</reference>
<protein>
    <submittedName>
        <fullName evidence="1">Uncharacterized protein</fullName>
    </submittedName>
</protein>
<proteinExistence type="predicted"/>
<organism evidence="1 2">
    <name type="scientific">Trifolium pratense</name>
    <name type="common">Red clover</name>
    <dbReference type="NCBI Taxonomy" id="57577"/>
    <lineage>
        <taxon>Eukaryota</taxon>
        <taxon>Viridiplantae</taxon>
        <taxon>Streptophyta</taxon>
        <taxon>Embryophyta</taxon>
        <taxon>Tracheophyta</taxon>
        <taxon>Spermatophyta</taxon>
        <taxon>Magnoliopsida</taxon>
        <taxon>eudicotyledons</taxon>
        <taxon>Gunneridae</taxon>
        <taxon>Pentapetalae</taxon>
        <taxon>rosids</taxon>
        <taxon>fabids</taxon>
        <taxon>Fabales</taxon>
        <taxon>Fabaceae</taxon>
        <taxon>Papilionoideae</taxon>
        <taxon>50 kb inversion clade</taxon>
        <taxon>NPAAA clade</taxon>
        <taxon>Hologalegina</taxon>
        <taxon>IRL clade</taxon>
        <taxon>Trifolieae</taxon>
        <taxon>Trifolium</taxon>
    </lineage>
</organism>
<name>A0A2K3KSF2_TRIPR</name>
<sequence length="53" mass="5994">MIDEEMRGRPVTSSWDTEPGYMSWIYRVSHPVMRPVQAPESSRGVNRGGGSKK</sequence>
<evidence type="ECO:0000313" key="1">
    <source>
        <dbReference type="EMBL" id="PNX69222.1"/>
    </source>
</evidence>
<gene>
    <name evidence="1" type="ORF">L195_g064336</name>
</gene>
<dbReference type="Proteomes" id="UP000236291">
    <property type="component" value="Unassembled WGS sequence"/>
</dbReference>
<reference evidence="1 2" key="1">
    <citation type="journal article" date="2014" name="Am. J. Bot.">
        <title>Genome assembly and annotation for red clover (Trifolium pratense; Fabaceae).</title>
        <authorList>
            <person name="Istvanek J."/>
            <person name="Jaros M."/>
            <person name="Krenek A."/>
            <person name="Repkova J."/>
        </authorList>
    </citation>
    <scope>NUCLEOTIDE SEQUENCE [LARGE SCALE GENOMIC DNA]</scope>
    <source>
        <strain evidence="2">cv. Tatra</strain>
        <tissue evidence="1">Young leaves</tissue>
    </source>
</reference>
<dbReference type="EMBL" id="ASHM01244158">
    <property type="protein sequence ID" value="PNX69222.1"/>
    <property type="molecule type" value="Genomic_DNA"/>
</dbReference>
<evidence type="ECO:0000313" key="2">
    <source>
        <dbReference type="Proteomes" id="UP000236291"/>
    </source>
</evidence>
<comment type="caution">
    <text evidence="1">The sequence shown here is derived from an EMBL/GenBank/DDBJ whole genome shotgun (WGS) entry which is preliminary data.</text>
</comment>